<keyword evidence="1" id="KW-0732">Signal</keyword>
<evidence type="ECO:0000313" key="3">
    <source>
        <dbReference type="Proteomes" id="UP000287853"/>
    </source>
</evidence>
<feature type="chain" id="PRO_5018671329" description="Lipoprotein" evidence="1">
    <location>
        <begin position="28"/>
        <end position="102"/>
    </location>
</feature>
<dbReference type="AlphaFoldDB" id="A0A3S3SJ24"/>
<evidence type="ECO:0008006" key="4">
    <source>
        <dbReference type="Google" id="ProtNLM"/>
    </source>
</evidence>
<protein>
    <recommendedName>
        <fullName evidence="4">Lipoprotein</fullName>
    </recommendedName>
</protein>
<dbReference type="EMBL" id="MTKO01000107">
    <property type="protein sequence ID" value="RWX43872.1"/>
    <property type="molecule type" value="Genomic_DNA"/>
</dbReference>
<name>A0A3S3SJ24_9BACT</name>
<sequence>MKRTLHQAALQVIITLALFLTFGCAPTKDLSSCDNAPSQNENGVTMPDFGFSLNGTCNEVTFETDLSDASEPEDDLLKDIEEPEAGNPFLDMAATLGLRKSD</sequence>
<dbReference type="Proteomes" id="UP000287853">
    <property type="component" value="Unassembled WGS sequence"/>
</dbReference>
<organism evidence="2 3">
    <name type="scientific">Candidatus Electrothrix aarhusensis</name>
    <dbReference type="NCBI Taxonomy" id="1859131"/>
    <lineage>
        <taxon>Bacteria</taxon>
        <taxon>Pseudomonadati</taxon>
        <taxon>Thermodesulfobacteriota</taxon>
        <taxon>Desulfobulbia</taxon>
        <taxon>Desulfobulbales</taxon>
        <taxon>Desulfobulbaceae</taxon>
        <taxon>Candidatus Electrothrix</taxon>
    </lineage>
</organism>
<evidence type="ECO:0000256" key="1">
    <source>
        <dbReference type="SAM" id="SignalP"/>
    </source>
</evidence>
<keyword evidence="3" id="KW-1185">Reference proteome</keyword>
<reference evidence="2 3" key="1">
    <citation type="submission" date="2017-01" db="EMBL/GenBank/DDBJ databases">
        <title>The cable genome- insights into the physiology and evolution of filamentous bacteria capable of sulfide oxidation via long distance electron transfer.</title>
        <authorList>
            <person name="Schreiber L."/>
            <person name="Bjerg J.T."/>
            <person name="Boggild A."/>
            <person name="Van De Vossenberg J."/>
            <person name="Meysman F."/>
            <person name="Nielsen L.P."/>
            <person name="Schramm A."/>
            <person name="Kjeldsen K.U."/>
        </authorList>
    </citation>
    <scope>NUCLEOTIDE SEQUENCE [LARGE SCALE GENOMIC DNA]</scope>
    <source>
        <strain evidence="2">MCF</strain>
    </source>
</reference>
<feature type="signal peptide" evidence="1">
    <location>
        <begin position="1"/>
        <end position="27"/>
    </location>
</feature>
<dbReference type="PROSITE" id="PS51257">
    <property type="entry name" value="PROKAR_LIPOPROTEIN"/>
    <property type="match status" value="1"/>
</dbReference>
<gene>
    <name evidence="2" type="ORF">H206_02366</name>
</gene>
<evidence type="ECO:0000313" key="2">
    <source>
        <dbReference type="EMBL" id="RWX43872.1"/>
    </source>
</evidence>
<proteinExistence type="predicted"/>
<comment type="caution">
    <text evidence="2">The sequence shown here is derived from an EMBL/GenBank/DDBJ whole genome shotgun (WGS) entry which is preliminary data.</text>
</comment>
<accession>A0A3S3SJ24</accession>